<dbReference type="GeneID" id="111603121"/>
<dbReference type="OrthoDB" id="7856731at2759"/>
<protein>
    <submittedName>
        <fullName evidence="4">Uncharacterized protein LOC111603121</fullName>
    </submittedName>
</protein>
<dbReference type="KEGG" id="dhe:111603121"/>
<feature type="compositionally biased region" description="Low complexity" evidence="1">
    <location>
        <begin position="176"/>
        <end position="191"/>
    </location>
</feature>
<feature type="chain" id="PRO_5026782592" evidence="2">
    <location>
        <begin position="23"/>
        <end position="233"/>
    </location>
</feature>
<sequence length="233" mass="26158">MYLKLQLMLLLSLLAGSARSRASPQNPLEKIAAGALSVGSQVMNTMQEGAMATQQLNFDNGLMAVRSKTDMGYGDAMRGNADDSDSSESDEKRRRRRRSSHSISYLNSRLSRHQILHRIKRTPCKMMGATTESPDDVEARKRRARKRAANNASRTRINKSNSKKKKLAVERRRRQAPQQDQQGQMGPQQRPTLGERVKYFWLSFVDNVADAVQQLHQRMKGAAAQASDGMQAI</sequence>
<name>A0A6J1MC14_DROHY</name>
<dbReference type="Proteomes" id="UP000504633">
    <property type="component" value="Unplaced"/>
</dbReference>
<gene>
    <name evidence="4" type="primary">LOC111603121</name>
</gene>
<organism evidence="3 4">
    <name type="scientific">Drosophila hydei</name>
    <name type="common">Fruit fly</name>
    <dbReference type="NCBI Taxonomy" id="7224"/>
    <lineage>
        <taxon>Eukaryota</taxon>
        <taxon>Metazoa</taxon>
        <taxon>Ecdysozoa</taxon>
        <taxon>Arthropoda</taxon>
        <taxon>Hexapoda</taxon>
        <taxon>Insecta</taxon>
        <taxon>Pterygota</taxon>
        <taxon>Neoptera</taxon>
        <taxon>Endopterygota</taxon>
        <taxon>Diptera</taxon>
        <taxon>Brachycera</taxon>
        <taxon>Muscomorpha</taxon>
        <taxon>Ephydroidea</taxon>
        <taxon>Drosophilidae</taxon>
        <taxon>Drosophila</taxon>
    </lineage>
</organism>
<evidence type="ECO:0000256" key="1">
    <source>
        <dbReference type="SAM" id="MobiDB-lite"/>
    </source>
</evidence>
<feature type="compositionally biased region" description="Basic residues" evidence="1">
    <location>
        <begin position="161"/>
        <end position="175"/>
    </location>
</feature>
<reference evidence="4" key="1">
    <citation type="submission" date="2025-08" db="UniProtKB">
        <authorList>
            <consortium name="RefSeq"/>
        </authorList>
    </citation>
    <scope>IDENTIFICATION</scope>
    <source>
        <strain evidence="4">15085-1641.00</strain>
        <tissue evidence="4">Whole body</tissue>
    </source>
</reference>
<accession>A0A6J1MC14</accession>
<dbReference type="RefSeq" id="XP_023176363.1">
    <property type="nucleotide sequence ID" value="XM_023320595.2"/>
</dbReference>
<feature type="compositionally biased region" description="Basic residues" evidence="1">
    <location>
        <begin position="110"/>
        <end position="123"/>
    </location>
</feature>
<keyword evidence="3" id="KW-1185">Reference proteome</keyword>
<dbReference type="OMA" id="MWLSFVD"/>
<keyword evidence="2" id="KW-0732">Signal</keyword>
<proteinExistence type="predicted"/>
<dbReference type="AlphaFoldDB" id="A0A6J1MC14"/>
<evidence type="ECO:0000256" key="2">
    <source>
        <dbReference type="SAM" id="SignalP"/>
    </source>
</evidence>
<feature type="region of interest" description="Disordered" evidence="1">
    <location>
        <begin position="73"/>
        <end position="192"/>
    </location>
</feature>
<evidence type="ECO:0000313" key="3">
    <source>
        <dbReference type="Proteomes" id="UP000504633"/>
    </source>
</evidence>
<evidence type="ECO:0000313" key="4">
    <source>
        <dbReference type="RefSeq" id="XP_023176363.1"/>
    </source>
</evidence>
<feature type="signal peptide" evidence="2">
    <location>
        <begin position="1"/>
        <end position="22"/>
    </location>
</feature>